<dbReference type="InterPro" id="IPR025714">
    <property type="entry name" value="Methyltranfer_dom"/>
</dbReference>
<organism evidence="2">
    <name type="scientific">Kuenenia stuttgartiensis</name>
    <dbReference type="NCBI Taxonomy" id="174633"/>
    <lineage>
        <taxon>Bacteria</taxon>
        <taxon>Pseudomonadati</taxon>
        <taxon>Planctomycetota</taxon>
        <taxon>Candidatus Brocadiia</taxon>
        <taxon>Candidatus Brocadiales</taxon>
        <taxon>Candidatus Brocadiaceae</taxon>
        <taxon>Candidatus Kuenenia</taxon>
    </lineage>
</organism>
<accession>Q1Q6F1</accession>
<evidence type="ECO:0000259" key="1">
    <source>
        <dbReference type="Pfam" id="PF13847"/>
    </source>
</evidence>
<gene>
    <name evidence="3" type="ORF">KsCSTR_36750</name>
    <name evidence="4" type="ORF">KSMBR1_3372</name>
    <name evidence="2" type="ORF">kuste2397</name>
</gene>
<protein>
    <recommendedName>
        <fullName evidence="1">Methyltransferase domain-containing protein</fullName>
    </recommendedName>
</protein>
<dbReference type="OrthoDB" id="9784101at2"/>
<dbReference type="KEGG" id="kst:KSMBR1_3372"/>
<evidence type="ECO:0000313" key="5">
    <source>
        <dbReference type="Proteomes" id="UP000221734"/>
    </source>
</evidence>
<feature type="domain" description="Methyltransferase" evidence="1">
    <location>
        <begin position="67"/>
        <end position="178"/>
    </location>
</feature>
<evidence type="ECO:0000313" key="2">
    <source>
        <dbReference type="EMBL" id="CAJ73143.1"/>
    </source>
</evidence>
<evidence type="ECO:0000313" key="6">
    <source>
        <dbReference type="Proteomes" id="UP000501926"/>
    </source>
</evidence>
<reference evidence="3 6" key="5">
    <citation type="submission" date="2020-02" db="EMBL/GenBank/DDBJ databases">
        <title>Newly sequenced genome of strain CSTR1 showed variability in Candidatus Kuenenia stuttgartiensis genomes.</title>
        <authorList>
            <person name="Ding C."/>
            <person name="Adrian L."/>
        </authorList>
    </citation>
    <scope>NUCLEOTIDE SEQUENCE [LARGE SCALE GENOMIC DNA]</scope>
    <source>
        <strain evidence="3 6">CSTR1</strain>
    </source>
</reference>
<dbReference type="RefSeq" id="WP_099326380.1">
    <property type="nucleotide sequence ID" value="NZ_CP049055.1"/>
</dbReference>
<dbReference type="InterPro" id="IPR029063">
    <property type="entry name" value="SAM-dependent_MTases_sf"/>
</dbReference>
<dbReference type="Gene3D" id="3.40.50.150">
    <property type="entry name" value="Vaccinia Virus protein VP39"/>
    <property type="match status" value="1"/>
</dbReference>
<sequence length="227" mass="25588">MCEKRTKLLSLIAILGIVFFCREMHAQYTIQLERPGKLFSPAKIPLLENPERDVWQKPELLLDALEIKKGSVVADIGAGSGYLVMRLLKRTGPTGTVYAVDIQQEMLDYIKNRLNAEDEKTVRLVLGGMDDPLLPANSIDTAILLSIYHEIAHPVDFMKKVKASLKPEGRLAIIEFSKESPIGPPINIRLPEELVINELKQAGFTLQKKYDLLLPYQYFLVFSPEAL</sequence>
<reference evidence="4" key="3">
    <citation type="submission" date="2017-10" db="EMBL/GenBank/DDBJ databases">
        <authorList>
            <person name="Banno H."/>
            <person name="Chua N.-H."/>
        </authorList>
    </citation>
    <scope>NUCLEOTIDE SEQUENCE [LARGE SCALE GENOMIC DNA]</scope>
    <source>
        <strain evidence="4">Kuenenia_mbr1_ru-nijmegen</strain>
    </source>
</reference>
<dbReference type="EMBL" id="CT573071">
    <property type="protein sequence ID" value="CAJ73143.1"/>
    <property type="molecule type" value="Genomic_DNA"/>
</dbReference>
<dbReference type="EMBL" id="LT934425">
    <property type="protein sequence ID" value="SOH05847.1"/>
    <property type="molecule type" value="Genomic_DNA"/>
</dbReference>
<evidence type="ECO:0000313" key="3">
    <source>
        <dbReference type="EMBL" id="QII13054.1"/>
    </source>
</evidence>
<evidence type="ECO:0000313" key="4">
    <source>
        <dbReference type="EMBL" id="SOH05847.1"/>
    </source>
</evidence>
<dbReference type="CDD" id="cd02440">
    <property type="entry name" value="AdoMet_MTases"/>
    <property type="match status" value="1"/>
</dbReference>
<dbReference type="Proteomes" id="UP000501926">
    <property type="component" value="Chromosome"/>
</dbReference>
<reference evidence="5" key="4">
    <citation type="submission" date="2017-10" db="EMBL/GenBank/DDBJ databases">
        <authorList>
            <person name="Frank J."/>
        </authorList>
    </citation>
    <scope>NUCLEOTIDE SEQUENCE [LARGE SCALE GENOMIC DNA]</scope>
</reference>
<dbReference type="Pfam" id="PF13847">
    <property type="entry name" value="Methyltransf_31"/>
    <property type="match status" value="1"/>
</dbReference>
<dbReference type="SUPFAM" id="SSF53335">
    <property type="entry name" value="S-adenosyl-L-methionine-dependent methyltransferases"/>
    <property type="match status" value="1"/>
</dbReference>
<keyword evidence="5" id="KW-1185">Reference proteome</keyword>
<reference evidence="2" key="2">
    <citation type="submission" date="2006-01" db="EMBL/GenBank/DDBJ databases">
        <authorList>
            <person name="Genoscope"/>
        </authorList>
    </citation>
    <scope>NUCLEOTIDE SEQUENCE</scope>
</reference>
<dbReference type="PANTHER" id="PTHR43861">
    <property type="entry name" value="TRANS-ACONITATE 2-METHYLTRANSFERASE-RELATED"/>
    <property type="match status" value="1"/>
</dbReference>
<proteinExistence type="predicted"/>
<dbReference type="Proteomes" id="UP000221734">
    <property type="component" value="Chromosome Kuenenia_stuttgartiensis_MBR1"/>
</dbReference>
<name>Q1Q6F1_KUEST</name>
<dbReference type="EMBL" id="CP049055">
    <property type="protein sequence ID" value="QII13054.1"/>
    <property type="molecule type" value="Genomic_DNA"/>
</dbReference>
<dbReference type="AlphaFoldDB" id="Q1Q6F1"/>
<reference evidence="2" key="1">
    <citation type="journal article" date="2006" name="Nature">
        <title>Deciphering the evolution and metabolism of an anammox bacterium from a community genome.</title>
        <authorList>
            <person name="Strous M."/>
            <person name="Pelletier E."/>
            <person name="Mangenot S."/>
            <person name="Rattei T."/>
            <person name="Lehner A."/>
            <person name="Taylor M.W."/>
            <person name="Horn M."/>
            <person name="Daims H."/>
            <person name="Bartol-Mavel D."/>
            <person name="Wincker P."/>
            <person name="Barbe V."/>
            <person name="Fonknechten N."/>
            <person name="Vallenet D."/>
            <person name="Segurens B."/>
            <person name="Schenowitz-Truong C."/>
            <person name="Medigue C."/>
            <person name="Collingro A."/>
            <person name="Snel B."/>
            <person name="Dutilh B.E."/>
            <person name="OpDenCamp H.J.M."/>
            <person name="vanDerDrift C."/>
            <person name="Cirpus I."/>
            <person name="vanDePas-Schoonen K.T."/>
            <person name="Harhangi H.R."/>
            <person name="vanNiftrik L."/>
            <person name="Schmid M."/>
            <person name="Keltjens J."/>
            <person name="vanDeVossenberg J."/>
            <person name="Kartal B."/>
            <person name="Meier H."/>
            <person name="Frishman D."/>
            <person name="Huynen M.A."/>
            <person name="Mewes H."/>
            <person name="Weissenbach J."/>
            <person name="Jetten M.S.M."/>
            <person name="Wagner M."/>
            <person name="LePaslier D."/>
        </authorList>
    </citation>
    <scope>NUCLEOTIDE SEQUENCE</scope>
</reference>